<dbReference type="Proteomes" id="UP000625316">
    <property type="component" value="Unassembled WGS sequence"/>
</dbReference>
<comment type="caution">
    <text evidence="2">The sequence shown here is derived from an EMBL/GenBank/DDBJ whole genome shotgun (WGS) entry which is preliminary data.</text>
</comment>
<evidence type="ECO:0000256" key="1">
    <source>
        <dbReference type="SAM" id="MobiDB-lite"/>
    </source>
</evidence>
<name>A0A928VR28_9CYAN</name>
<dbReference type="AlphaFoldDB" id="A0A928VR28"/>
<organism evidence="2 3">
    <name type="scientific">Romeriopsis navalis LEGE 11480</name>
    <dbReference type="NCBI Taxonomy" id="2777977"/>
    <lineage>
        <taxon>Bacteria</taxon>
        <taxon>Bacillati</taxon>
        <taxon>Cyanobacteriota</taxon>
        <taxon>Cyanophyceae</taxon>
        <taxon>Leptolyngbyales</taxon>
        <taxon>Leptolyngbyaceae</taxon>
        <taxon>Romeriopsis</taxon>
        <taxon>Romeriopsis navalis</taxon>
    </lineage>
</organism>
<keyword evidence="3" id="KW-1185">Reference proteome</keyword>
<dbReference type="Pfam" id="PF06051">
    <property type="entry name" value="DUF928"/>
    <property type="match status" value="1"/>
</dbReference>
<dbReference type="InterPro" id="IPR010328">
    <property type="entry name" value="DUF928"/>
</dbReference>
<protein>
    <submittedName>
        <fullName evidence="2">DUF928 domain-containing protein</fullName>
    </submittedName>
</protein>
<dbReference type="RefSeq" id="WP_264325861.1">
    <property type="nucleotide sequence ID" value="NZ_JADEXQ010000050.1"/>
</dbReference>
<accession>A0A928VR28</accession>
<evidence type="ECO:0000313" key="3">
    <source>
        <dbReference type="Proteomes" id="UP000625316"/>
    </source>
</evidence>
<gene>
    <name evidence="2" type="ORF">IQ266_14950</name>
</gene>
<evidence type="ECO:0000313" key="2">
    <source>
        <dbReference type="EMBL" id="MBE9031030.1"/>
    </source>
</evidence>
<dbReference type="EMBL" id="JADEXQ010000050">
    <property type="protein sequence ID" value="MBE9031030.1"/>
    <property type="molecule type" value="Genomic_DNA"/>
</dbReference>
<proteinExistence type="predicted"/>
<feature type="region of interest" description="Disordered" evidence="1">
    <location>
        <begin position="54"/>
        <end position="73"/>
    </location>
</feature>
<reference evidence="2" key="1">
    <citation type="submission" date="2020-10" db="EMBL/GenBank/DDBJ databases">
        <authorList>
            <person name="Castelo-Branco R."/>
            <person name="Eusebio N."/>
            <person name="Adriana R."/>
            <person name="Vieira A."/>
            <person name="Brugerolle De Fraissinette N."/>
            <person name="Rezende De Castro R."/>
            <person name="Schneider M.P."/>
            <person name="Vasconcelos V."/>
            <person name="Leao P.N."/>
        </authorList>
    </citation>
    <scope>NUCLEOTIDE SEQUENCE</scope>
    <source>
        <strain evidence="2">LEGE 11480</strain>
    </source>
</reference>
<sequence>MKKEFVIPILALPLTLCAGFSLVLKGMQPATAQRLSRANDTATAINQIVFLENFDPPGSGAPPTTKGAGSRNNNSCIANAPSIESLMPQRNYALTMAERPVIFLRVPPQQRVSQAILTFRDQHRQIHAQVSLPLAPITPSAPSPQATISQLVQLQLPTTMPPLEIGKNYRWSVVLVCGKTPQPDDPILSGWVQRVPRQTPPTSHQSVLQKAQWHARQGRWYDLLTTLWNQADPVQPAWQRVIRHYVTPSLHRQLPYHAADADSVVDNAQ</sequence>